<protein>
    <submittedName>
        <fullName evidence="2">Uncharacterized protein</fullName>
    </submittedName>
</protein>
<accession>A0ABC8TG85</accession>
<keyword evidence="4" id="KW-1185">Reference proteome</keyword>
<feature type="compositionally biased region" description="Basic residues" evidence="1">
    <location>
        <begin position="43"/>
        <end position="52"/>
    </location>
</feature>
<gene>
    <name evidence="2" type="ORF">ILEXP_LOCUS35778</name>
    <name evidence="3" type="ORF">ILEXP_LOCUS37290</name>
</gene>
<organism evidence="2 4">
    <name type="scientific">Ilex paraguariensis</name>
    <name type="common">yerba mate</name>
    <dbReference type="NCBI Taxonomy" id="185542"/>
    <lineage>
        <taxon>Eukaryota</taxon>
        <taxon>Viridiplantae</taxon>
        <taxon>Streptophyta</taxon>
        <taxon>Embryophyta</taxon>
        <taxon>Tracheophyta</taxon>
        <taxon>Spermatophyta</taxon>
        <taxon>Magnoliopsida</taxon>
        <taxon>eudicotyledons</taxon>
        <taxon>Gunneridae</taxon>
        <taxon>Pentapetalae</taxon>
        <taxon>asterids</taxon>
        <taxon>campanulids</taxon>
        <taxon>Aquifoliales</taxon>
        <taxon>Aquifoliaceae</taxon>
        <taxon>Ilex</taxon>
    </lineage>
</organism>
<evidence type="ECO:0000256" key="1">
    <source>
        <dbReference type="SAM" id="MobiDB-lite"/>
    </source>
</evidence>
<dbReference type="EMBL" id="CAUOFW020004624">
    <property type="protein sequence ID" value="CAK9166555.1"/>
    <property type="molecule type" value="Genomic_DNA"/>
</dbReference>
<evidence type="ECO:0000313" key="2">
    <source>
        <dbReference type="EMBL" id="CAK9166555.1"/>
    </source>
</evidence>
<dbReference type="Proteomes" id="UP001642360">
    <property type="component" value="Unassembled WGS sequence"/>
</dbReference>
<name>A0ABC8TG85_9AQUA</name>
<dbReference type="EMBL" id="CAUOFW020004973">
    <property type="protein sequence ID" value="CAK9167971.1"/>
    <property type="molecule type" value="Genomic_DNA"/>
</dbReference>
<sequence length="176" mass="19902">MKIFDQWQASLRRWINDETKKLGLVIAHLIGVWCEFGPQGPQPKRHRCRKGRVPPPHVSKAQAPPVSLWGPRESSLLAAETKTKKKMASNLGRLFTSAIELSKPPKLSLSFGRSELSISAIRLIWSSTQRKQSHQENPKEPEGEVSENSEKLESEDDDTRNGDAEDEDMRTVMAFK</sequence>
<feature type="region of interest" description="Disordered" evidence="1">
    <location>
        <begin position="128"/>
        <end position="176"/>
    </location>
</feature>
<proteinExistence type="predicted"/>
<dbReference type="AlphaFoldDB" id="A0ABC8TG85"/>
<evidence type="ECO:0000313" key="4">
    <source>
        <dbReference type="Proteomes" id="UP001642360"/>
    </source>
</evidence>
<feature type="region of interest" description="Disordered" evidence="1">
    <location>
        <begin position="41"/>
        <end position="66"/>
    </location>
</feature>
<feature type="compositionally biased region" description="Acidic residues" evidence="1">
    <location>
        <begin position="153"/>
        <end position="168"/>
    </location>
</feature>
<feature type="compositionally biased region" description="Basic and acidic residues" evidence="1">
    <location>
        <begin position="133"/>
        <end position="152"/>
    </location>
</feature>
<comment type="caution">
    <text evidence="2">The sequence shown here is derived from an EMBL/GenBank/DDBJ whole genome shotgun (WGS) entry which is preliminary data.</text>
</comment>
<reference evidence="2 4" key="1">
    <citation type="submission" date="2024-02" db="EMBL/GenBank/DDBJ databases">
        <authorList>
            <person name="Vignale AGUSTIN F."/>
            <person name="Sosa J E."/>
            <person name="Modenutti C."/>
        </authorList>
    </citation>
    <scope>NUCLEOTIDE SEQUENCE [LARGE SCALE GENOMIC DNA]</scope>
</reference>
<evidence type="ECO:0000313" key="3">
    <source>
        <dbReference type="EMBL" id="CAK9167971.1"/>
    </source>
</evidence>